<evidence type="ECO:0000313" key="2">
    <source>
        <dbReference type="Proteomes" id="UP001341840"/>
    </source>
</evidence>
<name>A0ABU6TYC1_9FABA</name>
<accession>A0ABU6TYC1</accession>
<evidence type="ECO:0000313" key="1">
    <source>
        <dbReference type="EMBL" id="MED6153462.1"/>
    </source>
</evidence>
<dbReference type="Proteomes" id="UP001341840">
    <property type="component" value="Unassembled WGS sequence"/>
</dbReference>
<dbReference type="EMBL" id="JASCZI010093732">
    <property type="protein sequence ID" value="MED6153462.1"/>
    <property type="molecule type" value="Genomic_DNA"/>
</dbReference>
<comment type="caution">
    <text evidence="1">The sequence shown here is derived from an EMBL/GenBank/DDBJ whole genome shotgun (WGS) entry which is preliminary data.</text>
</comment>
<reference evidence="1 2" key="1">
    <citation type="journal article" date="2023" name="Plants (Basel)">
        <title>Bridging the Gap: Combining Genomics and Transcriptomics Approaches to Understand Stylosanthes scabra, an Orphan Legume from the Brazilian Caatinga.</title>
        <authorList>
            <person name="Ferreira-Neto J.R.C."/>
            <person name="da Silva M.D."/>
            <person name="Binneck E."/>
            <person name="de Melo N.F."/>
            <person name="da Silva R.H."/>
            <person name="de Melo A.L.T.M."/>
            <person name="Pandolfi V."/>
            <person name="Bustamante F.O."/>
            <person name="Brasileiro-Vidal A.C."/>
            <person name="Benko-Iseppon A.M."/>
        </authorList>
    </citation>
    <scope>NUCLEOTIDE SEQUENCE [LARGE SCALE GENOMIC DNA]</scope>
    <source>
        <tissue evidence="1">Leaves</tissue>
    </source>
</reference>
<proteinExistence type="predicted"/>
<sequence>MQPLYESSGDGCLGDGILTTLDNPYGNCGKYPKGRYGLLQRCFDIRLIYSQVPDERARRLGFSLSL</sequence>
<keyword evidence="2" id="KW-1185">Reference proteome</keyword>
<organism evidence="1 2">
    <name type="scientific">Stylosanthes scabra</name>
    <dbReference type="NCBI Taxonomy" id="79078"/>
    <lineage>
        <taxon>Eukaryota</taxon>
        <taxon>Viridiplantae</taxon>
        <taxon>Streptophyta</taxon>
        <taxon>Embryophyta</taxon>
        <taxon>Tracheophyta</taxon>
        <taxon>Spermatophyta</taxon>
        <taxon>Magnoliopsida</taxon>
        <taxon>eudicotyledons</taxon>
        <taxon>Gunneridae</taxon>
        <taxon>Pentapetalae</taxon>
        <taxon>rosids</taxon>
        <taxon>fabids</taxon>
        <taxon>Fabales</taxon>
        <taxon>Fabaceae</taxon>
        <taxon>Papilionoideae</taxon>
        <taxon>50 kb inversion clade</taxon>
        <taxon>dalbergioids sensu lato</taxon>
        <taxon>Dalbergieae</taxon>
        <taxon>Pterocarpus clade</taxon>
        <taxon>Stylosanthes</taxon>
    </lineage>
</organism>
<protein>
    <submittedName>
        <fullName evidence="1">Uncharacterized protein</fullName>
    </submittedName>
</protein>
<feature type="non-terminal residue" evidence="1">
    <location>
        <position position="66"/>
    </location>
</feature>
<gene>
    <name evidence="1" type="ORF">PIB30_102204</name>
</gene>